<dbReference type="KEGG" id="pprf:DPRO_1330"/>
<keyword evidence="2" id="KW-0808">Transferase</keyword>
<keyword evidence="3" id="KW-1185">Reference proteome</keyword>
<name>A0A2C8F6N0_9BACT</name>
<dbReference type="SUPFAM" id="SSF56059">
    <property type="entry name" value="Glutathione synthetase ATP-binding domain-like"/>
    <property type="match status" value="1"/>
</dbReference>
<dbReference type="RefSeq" id="WP_097011324.1">
    <property type="nucleotide sequence ID" value="NZ_LT907975.1"/>
</dbReference>
<keyword evidence="1" id="KW-0472">Membrane</keyword>
<evidence type="ECO:0000256" key="1">
    <source>
        <dbReference type="SAM" id="Phobius"/>
    </source>
</evidence>
<dbReference type="OrthoDB" id="9791827at2"/>
<dbReference type="InterPro" id="IPR029465">
    <property type="entry name" value="ATPgrasp_TupA"/>
</dbReference>
<gene>
    <name evidence="2" type="ORF">DPRO_1330</name>
</gene>
<dbReference type="Pfam" id="PF14305">
    <property type="entry name" value="ATPgrasp_TupA"/>
    <property type="match status" value="1"/>
</dbReference>
<evidence type="ECO:0000313" key="3">
    <source>
        <dbReference type="Proteomes" id="UP000219215"/>
    </source>
</evidence>
<keyword evidence="1" id="KW-0812">Transmembrane</keyword>
<dbReference type="AlphaFoldDB" id="A0A2C8F6N0"/>
<sequence length="300" mass="35591">MRILKESRIPNIVFVIAFKVLFILGKYNTKLRGIAFFLLANKRFPSQRFKTFNDVIYRRKIDLWDMDLSLYADKLRVRDFVAETVGEEYIVPIQGVYDHWTEIDPETLTYPCVLKSNHAQGQVIFLDSRDDFTKDKLTASEEWFERDYFRFGGEPTYRGITPKLYIEDRINTPDVDLKDYKFQCFGGVIKSVTVDMERFSGHKRCHYSREWEKQDYTLGLEFYPGEIERPANYETMVEIAEKLAAPFKYIRIDLYNFDGRIYFGEMTFFHGNACSQNSSEYWDKWLTDNYLAVADNKDLI</sequence>
<feature type="transmembrane region" description="Helical" evidence="1">
    <location>
        <begin position="12"/>
        <end position="29"/>
    </location>
</feature>
<evidence type="ECO:0000313" key="2">
    <source>
        <dbReference type="EMBL" id="SOB58220.1"/>
    </source>
</evidence>
<organism evidence="2 3">
    <name type="scientific">Pseudodesulfovibrio profundus</name>
    <dbReference type="NCBI Taxonomy" id="57320"/>
    <lineage>
        <taxon>Bacteria</taxon>
        <taxon>Pseudomonadati</taxon>
        <taxon>Thermodesulfobacteriota</taxon>
        <taxon>Desulfovibrionia</taxon>
        <taxon>Desulfovibrionales</taxon>
        <taxon>Desulfovibrionaceae</taxon>
    </lineage>
</organism>
<reference evidence="3" key="1">
    <citation type="submission" date="2017-09" db="EMBL/GenBank/DDBJ databases">
        <authorList>
            <person name="Regsiter A."/>
            <person name="William W."/>
        </authorList>
    </citation>
    <scope>NUCLEOTIDE SEQUENCE [LARGE SCALE GENOMIC DNA]</scope>
    <source>
        <strain evidence="3">500-1</strain>
    </source>
</reference>
<protein>
    <submittedName>
        <fullName evidence="2">Putative Glycosyltransferase</fullName>
    </submittedName>
</protein>
<keyword evidence="1" id="KW-1133">Transmembrane helix</keyword>
<dbReference type="GO" id="GO:0016740">
    <property type="term" value="F:transferase activity"/>
    <property type="evidence" value="ECO:0007669"/>
    <property type="project" value="UniProtKB-KW"/>
</dbReference>
<accession>A0A2C8F6N0</accession>
<dbReference type="EMBL" id="LT907975">
    <property type="protein sequence ID" value="SOB58220.1"/>
    <property type="molecule type" value="Genomic_DNA"/>
</dbReference>
<dbReference type="Proteomes" id="UP000219215">
    <property type="component" value="Chromosome DPRO"/>
</dbReference>
<proteinExistence type="predicted"/>